<keyword evidence="3" id="KW-1185">Reference proteome</keyword>
<dbReference type="SUPFAM" id="SSF52540">
    <property type="entry name" value="P-loop containing nucleoside triphosphate hydrolases"/>
    <property type="match status" value="1"/>
</dbReference>
<organism evidence="2 3">
    <name type="scientific">Ditylenchus destructor</name>
    <dbReference type="NCBI Taxonomy" id="166010"/>
    <lineage>
        <taxon>Eukaryota</taxon>
        <taxon>Metazoa</taxon>
        <taxon>Ecdysozoa</taxon>
        <taxon>Nematoda</taxon>
        <taxon>Chromadorea</taxon>
        <taxon>Rhabditida</taxon>
        <taxon>Tylenchina</taxon>
        <taxon>Tylenchomorpha</taxon>
        <taxon>Sphaerularioidea</taxon>
        <taxon>Anguinidae</taxon>
        <taxon>Anguininae</taxon>
        <taxon>Ditylenchus</taxon>
    </lineage>
</organism>
<name>A0AAD4MPA6_9BILA</name>
<comment type="caution">
    <text evidence="2">The sequence shown here is derived from an EMBL/GenBank/DDBJ whole genome shotgun (WGS) entry which is preliminary data.</text>
</comment>
<evidence type="ECO:0000313" key="2">
    <source>
        <dbReference type="EMBL" id="KAI1702306.1"/>
    </source>
</evidence>
<gene>
    <name evidence="2" type="ORF">DdX_15575</name>
</gene>
<dbReference type="NCBIfam" id="TIGR02464">
    <property type="entry name" value="ribofla_fusion"/>
    <property type="match status" value="1"/>
</dbReference>
<dbReference type="Proteomes" id="UP001201812">
    <property type="component" value="Unassembled WGS sequence"/>
</dbReference>
<protein>
    <submittedName>
        <fullName evidence="2">N-glycosidase</fullName>
    </submittedName>
</protein>
<evidence type="ECO:0000259" key="1">
    <source>
        <dbReference type="Pfam" id="PF08719"/>
    </source>
</evidence>
<dbReference type="SUPFAM" id="SSF143990">
    <property type="entry name" value="YbiA-like"/>
    <property type="match status" value="1"/>
</dbReference>
<dbReference type="CDD" id="cd15457">
    <property type="entry name" value="NADAR"/>
    <property type="match status" value="1"/>
</dbReference>
<dbReference type="Gene3D" id="3.40.50.300">
    <property type="entry name" value="P-loop containing nucleotide triphosphate hydrolases"/>
    <property type="match status" value="1"/>
</dbReference>
<dbReference type="EMBL" id="JAKKPZ010000101">
    <property type="protein sequence ID" value="KAI1702306.1"/>
    <property type="molecule type" value="Genomic_DNA"/>
</dbReference>
<sequence length="897" mass="100743">MGANHTFTMADGKMGLAFQGARSIFSNFFTREEGLFHIDGEVYVSSEQYYQAAKCMWARCPKLVKIIMNTSDPKEIKRIGNSAKRYKSYLGDEIWHEQAIKVMRQAIEAKFSQNKYLANKLKETSDYVLIEANGNDKFWGAGLPPKHFGLKNSDDWPGQNVLGQLLMEFREKSKQNVGLQKNAIENIVPEEIDDNQNDNADEIEKESVTSEANKSSDNNSSKYTKYHYFVAQKISKEGLICHRMTDAEEDGPWIVLIPDQLLCQEKESISISDVVEIHDFVDHRSSFQTLNNNNFLHKATGKINWQCMAKNFSIYAKQNIIKEPAIIIRRQKHYLDVVAASLNRKNRVSEHMFSASSQYNSLALGNVIEVGLVILSVDSKVGDNYVLPNHSPFLGSHKPIDETEGWVVSASRTPELDNWIWPPPKVNKFYIATYEKLISAAVLAARIYEHHLCNAGKISAKLTWFNKSSVDLLPSTASFNLFGEISRDVSKVWKEDSMVYVRGQRTFANAWISEIVNANNSLNITLEFNWDSQPKGSQNIIQENSDVHLQISTYDLPSHIRQKLFRDQSITNTIESNTSQGKIFSELIGLSKGDLGLPKEQHKILHSDLNEKQNQSAALFLDPDTTGLIVQEAPPGTGKSKVIADIAIEGLKRKVINSMAILAPSNQALEALVNKFMPKIINISSDINLNYRRKALIRPLSEAYYNGILKTGLIESDRALLSQCAWFPGGVPLMIIDCKGFEQQHMGSYSNPEHTKMCLHIFHLLAAAAPASKIRPKPMELAMARQLQDLQVGSKMIIFSVHHQTLRVGHSMQLLQGLAANFGLRLPPLMIISRVPHQALQVEILAAHVCSPHILGVFPMELPGDVVLLGQSVTENLDRVMHAHSIDHLASHTPNFR</sequence>
<dbReference type="Gene3D" id="1.10.357.40">
    <property type="entry name" value="YbiA-like"/>
    <property type="match status" value="1"/>
</dbReference>
<feature type="domain" description="NADAR" evidence="1">
    <location>
        <begin position="23"/>
        <end position="172"/>
    </location>
</feature>
<accession>A0AAD4MPA6</accession>
<dbReference type="AlphaFoldDB" id="A0AAD4MPA6"/>
<evidence type="ECO:0000313" key="3">
    <source>
        <dbReference type="Proteomes" id="UP001201812"/>
    </source>
</evidence>
<dbReference type="InterPro" id="IPR037238">
    <property type="entry name" value="YbiA-like_sf"/>
</dbReference>
<dbReference type="InterPro" id="IPR027417">
    <property type="entry name" value="P-loop_NTPase"/>
</dbReference>
<dbReference type="InterPro" id="IPR012816">
    <property type="entry name" value="NADAR"/>
</dbReference>
<dbReference type="Pfam" id="PF08719">
    <property type="entry name" value="NADAR"/>
    <property type="match status" value="1"/>
</dbReference>
<proteinExistence type="predicted"/>
<reference evidence="2" key="1">
    <citation type="submission" date="2022-01" db="EMBL/GenBank/DDBJ databases">
        <title>Genome Sequence Resource for Two Populations of Ditylenchus destructor, the Migratory Endoparasitic Phytonematode.</title>
        <authorList>
            <person name="Zhang H."/>
            <person name="Lin R."/>
            <person name="Xie B."/>
        </authorList>
    </citation>
    <scope>NUCLEOTIDE SEQUENCE</scope>
    <source>
        <strain evidence="2">BazhouSP</strain>
    </source>
</reference>